<dbReference type="AlphaFoldDB" id="A0A840YSR7"/>
<proteinExistence type="predicted"/>
<sequence>MAENSAFYRERAREQREAAEATTLVNVRNRCILAAETWERMAERGEGIGRRQAERLFAATPAE</sequence>
<organism evidence="1 2">
    <name type="scientific">Sphingomonas xinjiangensis</name>
    <dbReference type="NCBI Taxonomy" id="643568"/>
    <lineage>
        <taxon>Bacteria</taxon>
        <taxon>Pseudomonadati</taxon>
        <taxon>Pseudomonadota</taxon>
        <taxon>Alphaproteobacteria</taxon>
        <taxon>Sphingomonadales</taxon>
        <taxon>Sphingomonadaceae</taxon>
        <taxon>Sphingomonas</taxon>
    </lineage>
</organism>
<comment type="caution">
    <text evidence="1">The sequence shown here is derived from an EMBL/GenBank/DDBJ whole genome shotgun (WGS) entry which is preliminary data.</text>
</comment>
<keyword evidence="2" id="KW-1185">Reference proteome</keyword>
<dbReference type="RefSeq" id="WP_184091490.1">
    <property type="nucleotide sequence ID" value="NZ_JACIJF010000024.1"/>
</dbReference>
<gene>
    <name evidence="1" type="ORF">FHT02_003999</name>
</gene>
<dbReference type="Proteomes" id="UP000527143">
    <property type="component" value="Unassembled WGS sequence"/>
</dbReference>
<accession>A0A840YSR7</accession>
<reference evidence="1 2" key="1">
    <citation type="submission" date="2020-08" db="EMBL/GenBank/DDBJ databases">
        <title>Genomic Encyclopedia of Type Strains, Phase IV (KMG-IV): sequencing the most valuable type-strain genomes for metagenomic binning, comparative biology and taxonomic classification.</title>
        <authorList>
            <person name="Goeker M."/>
        </authorList>
    </citation>
    <scope>NUCLEOTIDE SEQUENCE [LARGE SCALE GENOMIC DNA]</scope>
    <source>
        <strain evidence="1 2">DSM 26736</strain>
    </source>
</reference>
<dbReference type="EMBL" id="JACIJF010000024">
    <property type="protein sequence ID" value="MBB5712739.1"/>
    <property type="molecule type" value="Genomic_DNA"/>
</dbReference>
<name>A0A840YSR7_9SPHN</name>
<evidence type="ECO:0000313" key="1">
    <source>
        <dbReference type="EMBL" id="MBB5712739.1"/>
    </source>
</evidence>
<protein>
    <submittedName>
        <fullName evidence="1">Uncharacterized protein</fullName>
    </submittedName>
</protein>
<evidence type="ECO:0000313" key="2">
    <source>
        <dbReference type="Proteomes" id="UP000527143"/>
    </source>
</evidence>